<dbReference type="OrthoDB" id="9816357at2"/>
<evidence type="ECO:0000313" key="4">
    <source>
        <dbReference type="Proteomes" id="UP000232673"/>
    </source>
</evidence>
<dbReference type="NCBIfam" id="NF038402">
    <property type="entry name" value="TroA_like"/>
    <property type="match status" value="1"/>
</dbReference>
<keyword evidence="1" id="KW-0732">Signal</keyword>
<evidence type="ECO:0000259" key="2">
    <source>
        <dbReference type="PROSITE" id="PS50983"/>
    </source>
</evidence>
<organism evidence="3 4">
    <name type="scientific">Salegentibacter salinarum</name>
    <dbReference type="NCBI Taxonomy" id="447422"/>
    <lineage>
        <taxon>Bacteria</taxon>
        <taxon>Pseudomonadati</taxon>
        <taxon>Bacteroidota</taxon>
        <taxon>Flavobacteriia</taxon>
        <taxon>Flavobacteriales</taxon>
        <taxon>Flavobacteriaceae</taxon>
        <taxon>Salegentibacter</taxon>
    </lineage>
</organism>
<dbReference type="RefSeq" id="WP_079711802.1">
    <property type="nucleotide sequence ID" value="NZ_FUZC01000002.1"/>
</dbReference>
<dbReference type="AlphaFoldDB" id="A0A2N0TXZ8"/>
<dbReference type="Pfam" id="PF01497">
    <property type="entry name" value="Peripla_BP_2"/>
    <property type="match status" value="1"/>
</dbReference>
<dbReference type="GO" id="GO:0071281">
    <property type="term" value="P:cellular response to iron ion"/>
    <property type="evidence" value="ECO:0007669"/>
    <property type="project" value="TreeGrafter"/>
</dbReference>
<dbReference type="PANTHER" id="PTHR30535:SF34">
    <property type="entry name" value="MOLYBDATE-BINDING PROTEIN MOLA"/>
    <property type="match status" value="1"/>
</dbReference>
<sequence length="257" mass="29875">MEVKDQLQRKINLPDVPKRIISLVPSQTELLIDLGLEENLVGVTKFCVHPKYLRKIKTIVGGTKQVKIEKIKVLEPDIILCNKEENTKEMVEELEEIAPVHVSDIVKLEDAFELMLQYGDIFDKEALAETIVSSVEKKIALFQEQIKDKPKKKVAYFIWKKPLMVAGKDTFIDELLKLNKFENVFKESRYPETSFEELKAKNPDLLLLSSEPYPFKEKHKEYFSELNIEIQLVDGEYFSWYGSRLAGAIDYFKKLRS</sequence>
<protein>
    <submittedName>
        <fullName evidence="3">Iron ABC transporter</fullName>
    </submittedName>
</protein>
<dbReference type="Gene3D" id="3.40.50.1980">
    <property type="entry name" value="Nitrogenase molybdenum iron protein domain"/>
    <property type="match status" value="2"/>
</dbReference>
<dbReference type="Proteomes" id="UP000232673">
    <property type="component" value="Unassembled WGS sequence"/>
</dbReference>
<gene>
    <name evidence="3" type="ORF">APR41_03175</name>
</gene>
<proteinExistence type="predicted"/>
<dbReference type="SUPFAM" id="SSF53807">
    <property type="entry name" value="Helical backbone' metal receptor"/>
    <property type="match status" value="1"/>
</dbReference>
<evidence type="ECO:0000313" key="3">
    <source>
        <dbReference type="EMBL" id="PKD19623.1"/>
    </source>
</evidence>
<dbReference type="PANTHER" id="PTHR30535">
    <property type="entry name" value="VITAMIN B12-BINDING PROTEIN"/>
    <property type="match status" value="1"/>
</dbReference>
<dbReference type="EMBL" id="LKTS01000012">
    <property type="protein sequence ID" value="PKD19623.1"/>
    <property type="molecule type" value="Genomic_DNA"/>
</dbReference>
<dbReference type="InterPro" id="IPR054828">
    <property type="entry name" value="Vit_B12_bind_prot"/>
</dbReference>
<reference evidence="3 4" key="1">
    <citation type="submission" date="2015-10" db="EMBL/GenBank/DDBJ databases">
        <title>Draft genome sequence of Salegentibacter salinarum KCTC 12975.</title>
        <authorList>
            <person name="Lin W."/>
            <person name="Zheng Q."/>
        </authorList>
    </citation>
    <scope>NUCLEOTIDE SEQUENCE [LARGE SCALE GENOMIC DNA]</scope>
    <source>
        <strain evidence="3 4">KCTC 12975</strain>
    </source>
</reference>
<dbReference type="STRING" id="447422.SAMN05660903_00647"/>
<feature type="domain" description="Fe/B12 periplasmic-binding" evidence="2">
    <location>
        <begin position="19"/>
        <end position="257"/>
    </location>
</feature>
<comment type="caution">
    <text evidence="3">The sequence shown here is derived from an EMBL/GenBank/DDBJ whole genome shotgun (WGS) entry which is preliminary data.</text>
</comment>
<name>A0A2N0TXZ8_9FLAO</name>
<evidence type="ECO:0000256" key="1">
    <source>
        <dbReference type="ARBA" id="ARBA00022729"/>
    </source>
</evidence>
<dbReference type="InterPro" id="IPR050902">
    <property type="entry name" value="ABC_Transporter_SBP"/>
</dbReference>
<dbReference type="InterPro" id="IPR002491">
    <property type="entry name" value="ABC_transptr_periplasmic_BD"/>
</dbReference>
<dbReference type="PROSITE" id="PS50983">
    <property type="entry name" value="FE_B12_PBP"/>
    <property type="match status" value="1"/>
</dbReference>
<accession>A0A2N0TXZ8</accession>
<keyword evidence="4" id="KW-1185">Reference proteome</keyword>